<dbReference type="Gene3D" id="3.90.850.10">
    <property type="entry name" value="Fumarylacetoacetase-like, C-terminal domain"/>
    <property type="match status" value="1"/>
</dbReference>
<dbReference type="RefSeq" id="XP_033455649.1">
    <property type="nucleotide sequence ID" value="XM_033605942.1"/>
</dbReference>
<dbReference type="OrthoDB" id="411064at2759"/>
<keyword evidence="2" id="KW-0479">Metal-binding</keyword>
<gene>
    <name evidence="5" type="ORF">K489DRAFT_384806</name>
</gene>
<reference evidence="5" key="2">
    <citation type="submission" date="2020-04" db="EMBL/GenBank/DDBJ databases">
        <authorList>
            <consortium name="NCBI Genome Project"/>
        </authorList>
    </citation>
    <scope>NUCLEOTIDE SEQUENCE</scope>
    <source>
        <strain evidence="5">CBS 342.82</strain>
    </source>
</reference>
<dbReference type="Proteomes" id="UP000504637">
    <property type="component" value="Unplaced"/>
</dbReference>
<reference evidence="5" key="3">
    <citation type="submission" date="2025-08" db="UniProtKB">
        <authorList>
            <consortium name="RefSeq"/>
        </authorList>
    </citation>
    <scope>IDENTIFICATION</scope>
    <source>
        <strain evidence="5">CBS 342.82</strain>
    </source>
</reference>
<dbReference type="GO" id="GO:0050163">
    <property type="term" value="F:oxaloacetate tautomerase activity"/>
    <property type="evidence" value="ECO:0007669"/>
    <property type="project" value="UniProtKB-ARBA"/>
</dbReference>
<accession>A0A6J3LSK6</accession>
<dbReference type="GeneID" id="54363742"/>
<protein>
    <recommendedName>
        <fullName evidence="3">Fumarylacetoacetase-like C-terminal domain-containing protein</fullName>
    </recommendedName>
</protein>
<keyword evidence="4" id="KW-1185">Reference proteome</keyword>
<dbReference type="InterPro" id="IPR011234">
    <property type="entry name" value="Fumarylacetoacetase-like_C"/>
</dbReference>
<reference evidence="5" key="1">
    <citation type="submission" date="2020-01" db="EMBL/GenBank/DDBJ databases">
        <authorList>
            <consortium name="DOE Joint Genome Institute"/>
            <person name="Haridas S."/>
            <person name="Albert R."/>
            <person name="Binder M."/>
            <person name="Bloem J."/>
            <person name="Labutti K."/>
            <person name="Salamov A."/>
            <person name="Andreopoulos B."/>
            <person name="Baker S.E."/>
            <person name="Barry K."/>
            <person name="Bills G."/>
            <person name="Bluhm B.H."/>
            <person name="Cannon C."/>
            <person name="Castanera R."/>
            <person name="Culley D.E."/>
            <person name="Daum C."/>
            <person name="Ezra D."/>
            <person name="Gonzalez J.B."/>
            <person name="Henrissat B."/>
            <person name="Kuo A."/>
            <person name="Liang C."/>
            <person name="Lipzen A."/>
            <person name="Lutzoni F."/>
            <person name="Magnuson J."/>
            <person name="Mondo S."/>
            <person name="Nolan M."/>
            <person name="Ohm R."/>
            <person name="Pangilinan J."/>
            <person name="Park H.-J."/>
            <person name="Ramirez L."/>
            <person name="Alfaro M."/>
            <person name="Sun H."/>
            <person name="Tritt A."/>
            <person name="Yoshinaga Y."/>
            <person name="Zwiers L.-H."/>
            <person name="Turgeon B.G."/>
            <person name="Goodwin S.B."/>
            <person name="Spatafora J.W."/>
            <person name="Crous P.W."/>
            <person name="Grigoriev I.V."/>
        </authorList>
    </citation>
    <scope>NUCLEOTIDE SEQUENCE</scope>
    <source>
        <strain evidence="5">CBS 342.82</strain>
    </source>
</reference>
<evidence type="ECO:0000259" key="3">
    <source>
        <dbReference type="Pfam" id="PF01557"/>
    </source>
</evidence>
<dbReference type="GO" id="GO:0018773">
    <property type="term" value="F:acetylpyruvate hydrolase activity"/>
    <property type="evidence" value="ECO:0007669"/>
    <property type="project" value="TreeGrafter"/>
</dbReference>
<evidence type="ECO:0000256" key="1">
    <source>
        <dbReference type="ARBA" id="ARBA00010211"/>
    </source>
</evidence>
<dbReference type="InterPro" id="IPR036663">
    <property type="entry name" value="Fumarylacetoacetase_C_sf"/>
</dbReference>
<dbReference type="PANTHER" id="PTHR11820">
    <property type="entry name" value="ACYLPYRUVASE"/>
    <property type="match status" value="1"/>
</dbReference>
<evidence type="ECO:0000313" key="5">
    <source>
        <dbReference type="RefSeq" id="XP_033455649.1"/>
    </source>
</evidence>
<dbReference type="PANTHER" id="PTHR11820:SF86">
    <property type="entry name" value="FUMARYLACETOACETATE HYDROLASE FAMILY PROTEIN (AFU_ORTHOLOGUE AFUA_7G07000)"/>
    <property type="match status" value="1"/>
</dbReference>
<feature type="domain" description="Fumarylacetoacetase-like C-terminal" evidence="3">
    <location>
        <begin position="69"/>
        <end position="279"/>
    </location>
</feature>
<proteinExistence type="inferred from homology"/>
<organism evidence="5">
    <name type="scientific">Dissoconium aciculare CBS 342.82</name>
    <dbReference type="NCBI Taxonomy" id="1314786"/>
    <lineage>
        <taxon>Eukaryota</taxon>
        <taxon>Fungi</taxon>
        <taxon>Dikarya</taxon>
        <taxon>Ascomycota</taxon>
        <taxon>Pezizomycotina</taxon>
        <taxon>Dothideomycetes</taxon>
        <taxon>Dothideomycetidae</taxon>
        <taxon>Mycosphaerellales</taxon>
        <taxon>Dissoconiaceae</taxon>
        <taxon>Dissoconium</taxon>
    </lineage>
</organism>
<evidence type="ECO:0000256" key="2">
    <source>
        <dbReference type="ARBA" id="ARBA00022723"/>
    </source>
</evidence>
<dbReference type="GO" id="GO:0006107">
    <property type="term" value="P:oxaloacetate metabolic process"/>
    <property type="evidence" value="ECO:0007669"/>
    <property type="project" value="UniProtKB-ARBA"/>
</dbReference>
<dbReference type="GO" id="GO:0046872">
    <property type="term" value="F:metal ion binding"/>
    <property type="evidence" value="ECO:0007669"/>
    <property type="project" value="UniProtKB-KW"/>
</dbReference>
<comment type="similarity">
    <text evidence="1">Belongs to the FAH family.</text>
</comment>
<dbReference type="AlphaFoldDB" id="A0A6J3LSK6"/>
<dbReference type="Pfam" id="PF01557">
    <property type="entry name" value="FAA_hydrolase"/>
    <property type="match status" value="1"/>
</dbReference>
<dbReference type="FunFam" id="3.90.850.10:FF:000002">
    <property type="entry name" value="2-hydroxyhepta-2,4-diene-1,7-dioate isomerase"/>
    <property type="match status" value="1"/>
</dbReference>
<name>A0A6J3LSK6_9PEZI</name>
<evidence type="ECO:0000313" key="4">
    <source>
        <dbReference type="Proteomes" id="UP000504637"/>
    </source>
</evidence>
<sequence length="283" mass="30539">MSKFNTLIKFTVEGSDKPFFAKLDPQTKVAAGSTVTAFQSFADLESGQRSEQVKIKKLLAPLPFENVPIYCVGLNYRSHATEAKLSVPAYPPLWTKPAASLADPADDIALNQFCATSLPDYEGELVFVTSKECKNVSVKDAPSFILGYTVGNDLSCRFFQIQRNGAGQFFYAKAFDKFAPIGPALVSAGRYEATSKGRRLITRVNGKVVQNTEIATDQIFSPAQILSHMSQGTTIPAGTAVMTGTPAGVGAFRSPKTFLQDGDSVEVEVTDVGVLQNTIRFEG</sequence>
<dbReference type="SUPFAM" id="SSF56529">
    <property type="entry name" value="FAH"/>
    <property type="match status" value="1"/>
</dbReference>